<dbReference type="InterPro" id="IPR002641">
    <property type="entry name" value="PNPLA_dom"/>
</dbReference>
<dbReference type="GO" id="GO:0005737">
    <property type="term" value="C:cytoplasm"/>
    <property type="evidence" value="ECO:0007669"/>
    <property type="project" value="TreeGrafter"/>
</dbReference>
<gene>
    <name evidence="6" type="ORF">QYM36_011308</name>
</gene>
<feature type="domain" description="PNPLA" evidence="5">
    <location>
        <begin position="3"/>
        <end position="170"/>
    </location>
</feature>
<dbReference type="Proteomes" id="UP001187531">
    <property type="component" value="Unassembled WGS sequence"/>
</dbReference>
<dbReference type="GO" id="GO:0019433">
    <property type="term" value="P:triglyceride catabolic process"/>
    <property type="evidence" value="ECO:0007669"/>
    <property type="project" value="TreeGrafter"/>
</dbReference>
<accession>A0AA88L4H1</accession>
<dbReference type="PROSITE" id="PS51635">
    <property type="entry name" value="PNPLA"/>
    <property type="match status" value="1"/>
</dbReference>
<feature type="short sequence motif" description="GXSXG" evidence="4">
    <location>
        <begin position="36"/>
        <end position="40"/>
    </location>
</feature>
<dbReference type="FunFam" id="3.40.1090.10:FF:000003">
    <property type="entry name" value="Patatin-like phospholipase domain-containing protein 2"/>
    <property type="match status" value="1"/>
</dbReference>
<feature type="short sequence motif" description="GXGXXG" evidence="4">
    <location>
        <begin position="7"/>
        <end position="12"/>
    </location>
</feature>
<dbReference type="Gene3D" id="3.40.1090.10">
    <property type="entry name" value="Cytosolic phospholipase A2 catalytic domain"/>
    <property type="match status" value="2"/>
</dbReference>
<reference evidence="6" key="1">
    <citation type="submission" date="2023-07" db="EMBL/GenBank/DDBJ databases">
        <title>Chromosome-level genome assembly of Artemia franciscana.</title>
        <authorList>
            <person name="Jo E."/>
        </authorList>
    </citation>
    <scope>NUCLEOTIDE SEQUENCE</scope>
    <source>
        <tissue evidence="6">Whole body</tissue>
    </source>
</reference>
<organism evidence="6 7">
    <name type="scientific">Artemia franciscana</name>
    <name type="common">Brine shrimp</name>
    <name type="synonym">Artemia sanfranciscana</name>
    <dbReference type="NCBI Taxonomy" id="6661"/>
    <lineage>
        <taxon>Eukaryota</taxon>
        <taxon>Metazoa</taxon>
        <taxon>Ecdysozoa</taxon>
        <taxon>Arthropoda</taxon>
        <taxon>Crustacea</taxon>
        <taxon>Branchiopoda</taxon>
        <taxon>Anostraca</taxon>
        <taxon>Artemiidae</taxon>
        <taxon>Artemia</taxon>
    </lineage>
</organism>
<keyword evidence="3 4" id="KW-0443">Lipid metabolism</keyword>
<dbReference type="GO" id="GO:0016020">
    <property type="term" value="C:membrane"/>
    <property type="evidence" value="ECO:0007669"/>
    <property type="project" value="TreeGrafter"/>
</dbReference>
<keyword evidence="7" id="KW-1185">Reference proteome</keyword>
<dbReference type="EMBL" id="JAVRJZ010000015">
    <property type="protein sequence ID" value="KAK2712574.1"/>
    <property type="molecule type" value="Genomic_DNA"/>
</dbReference>
<dbReference type="GO" id="GO:0055088">
    <property type="term" value="P:lipid homeostasis"/>
    <property type="evidence" value="ECO:0007669"/>
    <property type="project" value="TreeGrafter"/>
</dbReference>
<evidence type="ECO:0000256" key="3">
    <source>
        <dbReference type="ARBA" id="ARBA00023098"/>
    </source>
</evidence>
<evidence type="ECO:0000259" key="5">
    <source>
        <dbReference type="PROSITE" id="PS51635"/>
    </source>
</evidence>
<evidence type="ECO:0000313" key="6">
    <source>
        <dbReference type="EMBL" id="KAK2712574.1"/>
    </source>
</evidence>
<keyword evidence="4" id="KW-0442">Lipid degradation</keyword>
<dbReference type="PANTHER" id="PTHR12406">
    <property type="entry name" value="CALCIUM-INDEPENDENT PHOSPHOLIPASE A2 IPLA2 -RELATED"/>
    <property type="match status" value="1"/>
</dbReference>
<dbReference type="EC" id="3.1.1.3" evidence="1"/>
<evidence type="ECO:0000256" key="1">
    <source>
        <dbReference type="ARBA" id="ARBA00013279"/>
    </source>
</evidence>
<dbReference type="Pfam" id="PF01734">
    <property type="entry name" value="Patatin"/>
    <property type="match status" value="1"/>
</dbReference>
<sequence>MNLSFAGCGFMGIYHVGVAACLRKYAPHLLLERISGASAGAMAAACLLCDVPLDFITKDVLEIASMARSKILGPFSPSLNVDEHVRSTMRRVLPEDAAQRCNGKLHISVTCVYTSENVILKDFVSKEEIIDAICCSAFIPGFSGIIPPKFRGVRYMDGGFTDNLVLLDEHTMTVSPFCGESDICPRDGESSNAFHVILANTSIEFSRKNIIRMAHIMFPPAAETLSKICQQGFDDARKFLHTRNLVACGRCLSSSASSFSSYARSSSCRLNILSKQSSCTDCESQLQSAIETANRGFFNWAFKHKTMKVLSILSIPYVLPADMALAAFNKFLAQAPGVGASVKGVTGFVRGFISSTMGSIGKKTEELTCKLSISQFIESELDVCEPNNNTVAEGKEFVSQASLSSLKTLLDLGFTINVDEKTGSPSTNIIESTLYPNAGYFGDSSFEQLIEESNLNDLIVSVYYDDQLVDGQVFHVDETDFGQCSVTLQRNNPVPCMDPSKDILSAWDDIPDPKPIIFRCQGVNKV</sequence>
<dbReference type="GO" id="GO:0005811">
    <property type="term" value="C:lipid droplet"/>
    <property type="evidence" value="ECO:0007669"/>
    <property type="project" value="TreeGrafter"/>
</dbReference>
<evidence type="ECO:0000313" key="7">
    <source>
        <dbReference type="Proteomes" id="UP001187531"/>
    </source>
</evidence>
<dbReference type="GO" id="GO:0004806">
    <property type="term" value="F:triacylglycerol lipase activity"/>
    <property type="evidence" value="ECO:0007669"/>
    <property type="project" value="UniProtKB-EC"/>
</dbReference>
<protein>
    <recommendedName>
        <fullName evidence="1">triacylglycerol lipase</fullName>
        <ecNumber evidence="1">3.1.1.3</ecNumber>
    </recommendedName>
</protein>
<dbReference type="AlphaFoldDB" id="A0AA88L4H1"/>
<evidence type="ECO:0000256" key="2">
    <source>
        <dbReference type="ARBA" id="ARBA00022801"/>
    </source>
</evidence>
<dbReference type="FunFam" id="3.40.1090.10:FF:000017">
    <property type="entry name" value="Patatin-like phospholipase domain-containing protein 2"/>
    <property type="match status" value="1"/>
</dbReference>
<comment type="caution">
    <text evidence="6">The sequence shown here is derived from an EMBL/GenBank/DDBJ whole genome shotgun (WGS) entry which is preliminary data.</text>
</comment>
<keyword evidence="2 4" id="KW-0378">Hydrolase</keyword>
<evidence type="ECO:0000256" key="4">
    <source>
        <dbReference type="PROSITE-ProRule" id="PRU01161"/>
    </source>
</evidence>
<feature type="short sequence motif" description="DGA/G" evidence="4">
    <location>
        <begin position="157"/>
        <end position="159"/>
    </location>
</feature>
<feature type="active site" description="Nucleophile" evidence="4">
    <location>
        <position position="38"/>
    </location>
</feature>
<name>A0AA88L4H1_ARTSF</name>
<proteinExistence type="predicted"/>
<dbReference type="InterPro" id="IPR033562">
    <property type="entry name" value="PLPL"/>
</dbReference>
<feature type="active site" description="Proton acceptor" evidence="4">
    <location>
        <position position="157"/>
    </location>
</feature>
<dbReference type="SUPFAM" id="SSF52151">
    <property type="entry name" value="FabD/lysophospholipase-like"/>
    <property type="match status" value="1"/>
</dbReference>
<dbReference type="InterPro" id="IPR016035">
    <property type="entry name" value="Acyl_Trfase/lysoPLipase"/>
</dbReference>
<dbReference type="PANTHER" id="PTHR12406:SF41">
    <property type="entry name" value="BRUMMER, ISOFORM B-RELATED"/>
    <property type="match status" value="1"/>
</dbReference>